<proteinExistence type="predicted"/>
<comment type="caution">
    <text evidence="1">The sequence shown here is derived from an EMBL/GenBank/DDBJ whole genome shotgun (WGS) entry which is preliminary data.</text>
</comment>
<evidence type="ECO:0000313" key="1">
    <source>
        <dbReference type="EMBL" id="RCW93506.1"/>
    </source>
</evidence>
<evidence type="ECO:0000313" key="2">
    <source>
        <dbReference type="Proteomes" id="UP000253436"/>
    </source>
</evidence>
<accession>A0A368ZLP8</accession>
<organism evidence="1 2">
    <name type="scientific">Winogradskyella arenosi</name>
    <dbReference type="NCBI Taxonomy" id="533325"/>
    <lineage>
        <taxon>Bacteria</taxon>
        <taxon>Pseudomonadati</taxon>
        <taxon>Bacteroidota</taxon>
        <taxon>Flavobacteriia</taxon>
        <taxon>Flavobacteriales</taxon>
        <taxon>Flavobacteriaceae</taxon>
        <taxon>Winogradskyella</taxon>
    </lineage>
</organism>
<name>A0A368ZLP8_9FLAO</name>
<dbReference type="Proteomes" id="UP000253436">
    <property type="component" value="Unassembled WGS sequence"/>
</dbReference>
<dbReference type="AlphaFoldDB" id="A0A368ZLP8"/>
<keyword evidence="2" id="KW-1185">Reference proteome</keyword>
<reference evidence="1 2" key="1">
    <citation type="submission" date="2018-07" db="EMBL/GenBank/DDBJ databases">
        <title>Genomic Encyclopedia of Type Strains, Phase III (KMG-III): the genomes of soil and plant-associated and newly described type strains.</title>
        <authorList>
            <person name="Whitman W."/>
        </authorList>
    </citation>
    <scope>NUCLEOTIDE SEQUENCE [LARGE SCALE GENOMIC DNA]</scope>
    <source>
        <strain evidence="1 2">CECT 7958</strain>
    </source>
</reference>
<dbReference type="EMBL" id="QPJO01000001">
    <property type="protein sequence ID" value="RCW93506.1"/>
    <property type="molecule type" value="Genomic_DNA"/>
</dbReference>
<gene>
    <name evidence="1" type="ORF">DFQ08_101301</name>
</gene>
<sequence>MKPTSNLPEPTLMESQDFSLMENTFEFVSKVFKLTKKVFML</sequence>
<protein>
    <submittedName>
        <fullName evidence="1">Uncharacterized protein</fullName>
    </submittedName>
</protein>